<sequence>MPVARGRGQCLCGAVTLVAHGLGQHVDACHCRMCRTWAGGPLFAVECDGDVTFQGEEHVSVYDSSEWAQRGFCSRCGTHLFYRLKDKPWYAIPAGLLEDQALTLRQQIFIDEKPAYYELANDTPRLTGEEFLAKYASS</sequence>
<dbReference type="PANTHER" id="PTHR33337:SF40">
    <property type="entry name" value="CENP-V_GFA DOMAIN-CONTAINING PROTEIN-RELATED"/>
    <property type="match status" value="1"/>
</dbReference>
<keyword evidence="2" id="KW-0479">Metal-binding</keyword>
<keyword evidence="3" id="KW-0862">Zinc</keyword>
<dbReference type="SUPFAM" id="SSF51316">
    <property type="entry name" value="Mss4-like"/>
    <property type="match status" value="1"/>
</dbReference>
<comment type="similarity">
    <text evidence="1">Belongs to the Gfa family.</text>
</comment>
<dbReference type="Gene3D" id="3.90.1590.10">
    <property type="entry name" value="glutathione-dependent formaldehyde- activating enzyme (gfa)"/>
    <property type="match status" value="1"/>
</dbReference>
<gene>
    <name evidence="6" type="ORF">ACFOEI_07200</name>
</gene>
<name>A0ABV7LZ31_9GAMM</name>
<keyword evidence="4" id="KW-0456">Lyase</keyword>
<comment type="caution">
    <text evidence="6">The sequence shown here is derived from an EMBL/GenBank/DDBJ whole genome shotgun (WGS) entry which is preliminary data.</text>
</comment>
<evidence type="ECO:0000256" key="2">
    <source>
        <dbReference type="ARBA" id="ARBA00022723"/>
    </source>
</evidence>
<dbReference type="RefSeq" id="WP_026300306.1">
    <property type="nucleotide sequence ID" value="NZ_BMXD01000003.1"/>
</dbReference>
<reference evidence="7" key="1">
    <citation type="journal article" date="2019" name="Int. J. Syst. Evol. Microbiol.">
        <title>The Global Catalogue of Microorganisms (GCM) 10K type strain sequencing project: providing services to taxonomists for standard genome sequencing and annotation.</title>
        <authorList>
            <consortium name="The Broad Institute Genomics Platform"/>
            <consortium name="The Broad Institute Genome Sequencing Center for Infectious Disease"/>
            <person name="Wu L."/>
            <person name="Ma J."/>
        </authorList>
    </citation>
    <scope>NUCLEOTIDE SEQUENCE [LARGE SCALE GENOMIC DNA]</scope>
    <source>
        <strain evidence="7">KCTC 12847</strain>
    </source>
</reference>
<dbReference type="EMBL" id="JBHRUH010000012">
    <property type="protein sequence ID" value="MFC3291852.1"/>
    <property type="molecule type" value="Genomic_DNA"/>
</dbReference>
<feature type="domain" description="CENP-V/GFA" evidence="5">
    <location>
        <begin position="6"/>
        <end position="118"/>
    </location>
</feature>
<evidence type="ECO:0000256" key="4">
    <source>
        <dbReference type="ARBA" id="ARBA00023239"/>
    </source>
</evidence>
<accession>A0ABV7LZ31</accession>
<dbReference type="Pfam" id="PF04828">
    <property type="entry name" value="GFA"/>
    <property type="match status" value="1"/>
</dbReference>
<dbReference type="PANTHER" id="PTHR33337">
    <property type="entry name" value="GFA DOMAIN-CONTAINING PROTEIN"/>
    <property type="match status" value="1"/>
</dbReference>
<evidence type="ECO:0000313" key="6">
    <source>
        <dbReference type="EMBL" id="MFC3291852.1"/>
    </source>
</evidence>
<dbReference type="PROSITE" id="PS51891">
    <property type="entry name" value="CENP_V_GFA"/>
    <property type="match status" value="1"/>
</dbReference>
<evidence type="ECO:0000256" key="1">
    <source>
        <dbReference type="ARBA" id="ARBA00005495"/>
    </source>
</evidence>
<evidence type="ECO:0000259" key="5">
    <source>
        <dbReference type="PROSITE" id="PS51891"/>
    </source>
</evidence>
<protein>
    <submittedName>
        <fullName evidence="6">GFA family protein</fullName>
    </submittedName>
</protein>
<evidence type="ECO:0000313" key="7">
    <source>
        <dbReference type="Proteomes" id="UP001595640"/>
    </source>
</evidence>
<dbReference type="InterPro" id="IPR011057">
    <property type="entry name" value="Mss4-like_sf"/>
</dbReference>
<evidence type="ECO:0000256" key="3">
    <source>
        <dbReference type="ARBA" id="ARBA00022833"/>
    </source>
</evidence>
<organism evidence="6 7">
    <name type="scientific">Modicisalibacter luteus</name>
    <dbReference type="NCBI Taxonomy" id="453962"/>
    <lineage>
        <taxon>Bacteria</taxon>
        <taxon>Pseudomonadati</taxon>
        <taxon>Pseudomonadota</taxon>
        <taxon>Gammaproteobacteria</taxon>
        <taxon>Oceanospirillales</taxon>
        <taxon>Halomonadaceae</taxon>
        <taxon>Modicisalibacter</taxon>
    </lineage>
</organism>
<keyword evidence="7" id="KW-1185">Reference proteome</keyword>
<dbReference type="InterPro" id="IPR006913">
    <property type="entry name" value="CENP-V/GFA"/>
</dbReference>
<dbReference type="Proteomes" id="UP001595640">
    <property type="component" value="Unassembled WGS sequence"/>
</dbReference>
<proteinExistence type="inferred from homology"/>